<dbReference type="SUPFAM" id="SSF50685">
    <property type="entry name" value="Barwin-like endoglucanases"/>
    <property type="match status" value="1"/>
</dbReference>
<dbReference type="RefSeq" id="WP_063556316.1">
    <property type="nucleotide sequence ID" value="NZ_LITT01000046.1"/>
</dbReference>
<dbReference type="OrthoDB" id="9798935at2"/>
<dbReference type="Pfam" id="PF06725">
    <property type="entry name" value="3D"/>
    <property type="match status" value="1"/>
</dbReference>
<evidence type="ECO:0000313" key="6">
    <source>
        <dbReference type="EMBL" id="OAA83850.1"/>
    </source>
</evidence>
<dbReference type="InterPro" id="IPR051933">
    <property type="entry name" value="Resuscitation_pf_RpfB"/>
</dbReference>
<dbReference type="Proteomes" id="UP000077407">
    <property type="component" value="Unassembled WGS sequence"/>
</dbReference>
<dbReference type="AlphaFoldDB" id="A0A168LY00"/>
<evidence type="ECO:0000313" key="7">
    <source>
        <dbReference type="Proteomes" id="UP000077407"/>
    </source>
</evidence>
<feature type="domain" description="Peptidoglycan hydrolase PcsB coiled-coil" evidence="5">
    <location>
        <begin position="84"/>
        <end position="154"/>
    </location>
</feature>
<proteinExistence type="predicted"/>
<dbReference type="GO" id="GO:0019867">
    <property type="term" value="C:outer membrane"/>
    <property type="evidence" value="ECO:0007669"/>
    <property type="project" value="InterPro"/>
</dbReference>
<reference evidence="6 7" key="1">
    <citation type="journal article" date="2015" name="Biotechnol. Bioeng.">
        <title>Genome sequence and phenotypic characterization of Caulobacter segnis.</title>
        <authorList>
            <person name="Patel S."/>
            <person name="Fletcher B."/>
            <person name="Scott D.C."/>
            <person name="Ely B."/>
        </authorList>
    </citation>
    <scope>NUCLEOTIDE SEQUENCE [LARGE SCALE GENOMIC DNA]</scope>
    <source>
        <strain evidence="6 7">ERI-2</strain>
    </source>
</reference>
<dbReference type="InterPro" id="IPR010611">
    <property type="entry name" value="3D_dom"/>
</dbReference>
<keyword evidence="1 3" id="KW-0732">Signal</keyword>
<evidence type="ECO:0000256" key="1">
    <source>
        <dbReference type="ARBA" id="ARBA00022729"/>
    </source>
</evidence>
<sequence length="325" mass="35122">MNKKALSVIITFALVGSTFSNVFASSASASEELTQTQNNKKELQVKVDALNKQIDGVIGKIESNKKDMNSIAKNIKNTQIKLSKAQDASKSQNDLFKKRVKAMYTTGTNGYLQVLLSSNNLSDFISRVDSISRVMKFDNQVITKLKGNEQAIQNQQKALSAENTKLESLKVSNESTLSKLNTDIQQQKELLSQATAKEQQLIALQTAQKAPQIPEIKTSSPTLSRGGSGSLSYSQALTMEATAYCGDGVTASGSATVRNPNGYSTIAVDPRVIPLGTKVYVEGYGYAVACDIGGAIKGNIIDLFVNSETDAENWGRRSVTVYILN</sequence>
<feature type="chain" id="PRO_5007898810" evidence="3">
    <location>
        <begin position="30"/>
        <end position="325"/>
    </location>
</feature>
<dbReference type="InterPro" id="IPR057309">
    <property type="entry name" value="PcsB_CC"/>
</dbReference>
<dbReference type="InterPro" id="IPR036908">
    <property type="entry name" value="RlpA-like_sf"/>
</dbReference>
<evidence type="ECO:0000259" key="5">
    <source>
        <dbReference type="Pfam" id="PF24568"/>
    </source>
</evidence>
<dbReference type="PANTHER" id="PTHR39160:SF4">
    <property type="entry name" value="RESUSCITATION-PROMOTING FACTOR RPFB"/>
    <property type="match status" value="1"/>
</dbReference>
<evidence type="ECO:0000256" key="3">
    <source>
        <dbReference type="SAM" id="SignalP"/>
    </source>
</evidence>
<dbReference type="Gene3D" id="6.10.250.3150">
    <property type="match status" value="1"/>
</dbReference>
<keyword evidence="2" id="KW-0175">Coiled coil</keyword>
<dbReference type="GO" id="GO:0009254">
    <property type="term" value="P:peptidoglycan turnover"/>
    <property type="evidence" value="ECO:0007669"/>
    <property type="project" value="InterPro"/>
</dbReference>
<accession>A0A168LY00</accession>
<protein>
    <submittedName>
        <fullName evidence="6">Cell wall-binding protein YocH</fullName>
    </submittedName>
</protein>
<name>A0A168LY00_9CLOT</name>
<feature type="coiled-coil region" evidence="2">
    <location>
        <begin position="26"/>
        <end position="88"/>
    </location>
</feature>
<dbReference type="Gene3D" id="2.40.40.10">
    <property type="entry name" value="RlpA-like domain"/>
    <property type="match status" value="1"/>
</dbReference>
<gene>
    <name evidence="6" type="primary">yocH_2</name>
    <name evidence="6" type="ORF">WY13_02979</name>
</gene>
<dbReference type="PATRIC" id="fig|1538.10.peg.2998"/>
<dbReference type="PANTHER" id="PTHR39160">
    <property type="entry name" value="CELL WALL-BINDING PROTEIN YOCH"/>
    <property type="match status" value="1"/>
</dbReference>
<feature type="signal peptide" evidence="3">
    <location>
        <begin position="1"/>
        <end position="29"/>
    </location>
</feature>
<dbReference type="Pfam" id="PF24568">
    <property type="entry name" value="CC_PcsB"/>
    <property type="match status" value="1"/>
</dbReference>
<evidence type="ECO:0000256" key="2">
    <source>
        <dbReference type="SAM" id="Coils"/>
    </source>
</evidence>
<dbReference type="CDD" id="cd22786">
    <property type="entry name" value="DPBB_YuiC-like"/>
    <property type="match status" value="1"/>
</dbReference>
<feature type="domain" description="3D" evidence="4">
    <location>
        <begin position="264"/>
        <end position="325"/>
    </location>
</feature>
<organism evidence="6 7">
    <name type="scientific">Clostridium ljungdahlii</name>
    <dbReference type="NCBI Taxonomy" id="1538"/>
    <lineage>
        <taxon>Bacteria</taxon>
        <taxon>Bacillati</taxon>
        <taxon>Bacillota</taxon>
        <taxon>Clostridia</taxon>
        <taxon>Eubacteriales</taxon>
        <taxon>Clostridiaceae</taxon>
        <taxon>Clostridium</taxon>
    </lineage>
</organism>
<dbReference type="EMBL" id="LITT01000046">
    <property type="protein sequence ID" value="OAA83850.1"/>
    <property type="molecule type" value="Genomic_DNA"/>
</dbReference>
<comment type="caution">
    <text evidence="6">The sequence shown here is derived from an EMBL/GenBank/DDBJ whole genome shotgun (WGS) entry which is preliminary data.</text>
</comment>
<evidence type="ECO:0000259" key="4">
    <source>
        <dbReference type="Pfam" id="PF06725"/>
    </source>
</evidence>
<dbReference type="GO" id="GO:0004553">
    <property type="term" value="F:hydrolase activity, hydrolyzing O-glycosyl compounds"/>
    <property type="evidence" value="ECO:0007669"/>
    <property type="project" value="InterPro"/>
</dbReference>